<reference evidence="8 9" key="1">
    <citation type="submission" date="2023-03" db="EMBL/GenBank/DDBJ databases">
        <title>Genome insight into feeding habits of ladybird beetles.</title>
        <authorList>
            <person name="Li H.-S."/>
            <person name="Huang Y.-H."/>
            <person name="Pang H."/>
        </authorList>
    </citation>
    <scope>NUCLEOTIDE SEQUENCE [LARGE SCALE GENOMIC DNA]</scope>
    <source>
        <strain evidence="8">SYSU_2023b</strain>
        <tissue evidence="8">Whole body</tissue>
    </source>
</reference>
<dbReference type="Proteomes" id="UP001431783">
    <property type="component" value="Unassembled WGS sequence"/>
</dbReference>
<keyword evidence="9" id="KW-1185">Reference proteome</keyword>
<dbReference type="InterPro" id="IPR009003">
    <property type="entry name" value="Peptidase_S1_PA"/>
</dbReference>
<comment type="caution">
    <text evidence="8">The sequence shown here is derived from an EMBL/GenBank/DDBJ whole genome shotgun (WGS) entry which is preliminary data.</text>
</comment>
<feature type="domain" description="Peptidase S1" evidence="7">
    <location>
        <begin position="1"/>
        <end position="171"/>
    </location>
</feature>
<dbReference type="PROSITE" id="PS50240">
    <property type="entry name" value="TRYPSIN_DOM"/>
    <property type="match status" value="1"/>
</dbReference>
<name>A0AAW1TSE8_9CUCU</name>
<dbReference type="PROSITE" id="PS00135">
    <property type="entry name" value="TRYPSIN_SER"/>
    <property type="match status" value="1"/>
</dbReference>
<dbReference type="InterPro" id="IPR043504">
    <property type="entry name" value="Peptidase_S1_PA_chymotrypsin"/>
</dbReference>
<dbReference type="EMBL" id="JARQZJ010000005">
    <property type="protein sequence ID" value="KAK9871237.1"/>
    <property type="molecule type" value="Genomic_DNA"/>
</dbReference>
<dbReference type="PANTHER" id="PTHR24276:SF98">
    <property type="entry name" value="FI18310P1-RELATED"/>
    <property type="match status" value="1"/>
</dbReference>
<evidence type="ECO:0000256" key="3">
    <source>
        <dbReference type="ARBA" id="ARBA00022670"/>
    </source>
</evidence>
<dbReference type="InterPro" id="IPR001254">
    <property type="entry name" value="Trypsin_dom"/>
</dbReference>
<dbReference type="GO" id="GO:0006508">
    <property type="term" value="P:proteolysis"/>
    <property type="evidence" value="ECO:0007669"/>
    <property type="project" value="UniProtKB-KW"/>
</dbReference>
<protein>
    <recommendedName>
        <fullName evidence="7">Peptidase S1 domain-containing protein</fullName>
    </recommendedName>
</protein>
<evidence type="ECO:0000313" key="9">
    <source>
        <dbReference type="Proteomes" id="UP001431783"/>
    </source>
</evidence>
<keyword evidence="4" id="KW-0378">Hydrolase</keyword>
<dbReference type="SMART" id="SM00020">
    <property type="entry name" value="Tryp_SPc"/>
    <property type="match status" value="1"/>
</dbReference>
<accession>A0AAW1TSE8</accession>
<dbReference type="PRINTS" id="PR00722">
    <property type="entry name" value="CHYMOTRYPSIN"/>
</dbReference>
<dbReference type="FunFam" id="2.40.10.10:FF:000036">
    <property type="entry name" value="Trypsin beta"/>
    <property type="match status" value="1"/>
</dbReference>
<evidence type="ECO:0000256" key="6">
    <source>
        <dbReference type="ARBA" id="ARBA00023157"/>
    </source>
</evidence>
<dbReference type="PANTHER" id="PTHR24276">
    <property type="entry name" value="POLYSERASE-RELATED"/>
    <property type="match status" value="1"/>
</dbReference>
<evidence type="ECO:0000256" key="5">
    <source>
        <dbReference type="ARBA" id="ARBA00022825"/>
    </source>
</evidence>
<proteinExistence type="inferred from homology"/>
<keyword evidence="3" id="KW-0645">Protease</keyword>
<keyword evidence="5" id="KW-0720">Serine protease</keyword>
<evidence type="ECO:0000256" key="1">
    <source>
        <dbReference type="ARBA" id="ARBA00004239"/>
    </source>
</evidence>
<dbReference type="AlphaFoldDB" id="A0AAW1TSE8"/>
<dbReference type="InterPro" id="IPR050430">
    <property type="entry name" value="Peptidase_S1"/>
</dbReference>
<dbReference type="InterPro" id="IPR001314">
    <property type="entry name" value="Peptidase_S1A"/>
</dbReference>
<evidence type="ECO:0000259" key="7">
    <source>
        <dbReference type="PROSITE" id="PS50240"/>
    </source>
</evidence>
<organism evidence="8 9">
    <name type="scientific">Henosepilachna vigintioctopunctata</name>
    <dbReference type="NCBI Taxonomy" id="420089"/>
    <lineage>
        <taxon>Eukaryota</taxon>
        <taxon>Metazoa</taxon>
        <taxon>Ecdysozoa</taxon>
        <taxon>Arthropoda</taxon>
        <taxon>Hexapoda</taxon>
        <taxon>Insecta</taxon>
        <taxon>Pterygota</taxon>
        <taxon>Neoptera</taxon>
        <taxon>Endopterygota</taxon>
        <taxon>Coleoptera</taxon>
        <taxon>Polyphaga</taxon>
        <taxon>Cucujiformia</taxon>
        <taxon>Coccinelloidea</taxon>
        <taxon>Coccinellidae</taxon>
        <taxon>Epilachninae</taxon>
        <taxon>Epilachnini</taxon>
        <taxon>Henosepilachna</taxon>
    </lineage>
</organism>
<evidence type="ECO:0000256" key="2">
    <source>
        <dbReference type="ARBA" id="ARBA00007664"/>
    </source>
</evidence>
<sequence>MKVVVGTTVLNNGSGQVYDIEEFRIHENYNDKEIRNDIGIIKLKKSITFNNNIRSISLGKEDIGGGKSLILTGWGKTQYPGKTTKKLQKIDLVSVSDSDCAKIYAEHVDQRNLCTEGKPGRGACQGDSGGPLVFEGTQVGIVSWGIACAKGKPDVFTDVSSFGNWIVEHMK</sequence>
<gene>
    <name evidence="8" type="ORF">WA026_011513</name>
</gene>
<comment type="similarity">
    <text evidence="2">Belongs to the peptidase S1 family.</text>
</comment>
<dbReference type="GO" id="GO:0004252">
    <property type="term" value="F:serine-type endopeptidase activity"/>
    <property type="evidence" value="ECO:0007669"/>
    <property type="project" value="InterPro"/>
</dbReference>
<comment type="subcellular location">
    <subcellularLocation>
        <location evidence="1">Secreted</location>
        <location evidence="1">Extracellular space</location>
    </subcellularLocation>
</comment>
<evidence type="ECO:0000256" key="4">
    <source>
        <dbReference type="ARBA" id="ARBA00022801"/>
    </source>
</evidence>
<dbReference type="SUPFAM" id="SSF50494">
    <property type="entry name" value="Trypsin-like serine proteases"/>
    <property type="match status" value="1"/>
</dbReference>
<dbReference type="CDD" id="cd00190">
    <property type="entry name" value="Tryp_SPc"/>
    <property type="match status" value="1"/>
</dbReference>
<dbReference type="InterPro" id="IPR033116">
    <property type="entry name" value="TRYPSIN_SER"/>
</dbReference>
<dbReference type="Gene3D" id="2.40.10.10">
    <property type="entry name" value="Trypsin-like serine proteases"/>
    <property type="match status" value="2"/>
</dbReference>
<dbReference type="GO" id="GO:0005576">
    <property type="term" value="C:extracellular region"/>
    <property type="evidence" value="ECO:0007669"/>
    <property type="project" value="UniProtKB-SubCell"/>
</dbReference>
<dbReference type="Pfam" id="PF00089">
    <property type="entry name" value="Trypsin"/>
    <property type="match status" value="1"/>
</dbReference>
<keyword evidence="6" id="KW-1015">Disulfide bond</keyword>
<evidence type="ECO:0000313" key="8">
    <source>
        <dbReference type="EMBL" id="KAK9871237.1"/>
    </source>
</evidence>